<protein>
    <submittedName>
        <fullName evidence="6">TetR/AcrR family transcriptional regulator</fullName>
    </submittedName>
</protein>
<comment type="caution">
    <text evidence="6">The sequence shown here is derived from an EMBL/GenBank/DDBJ whole genome shotgun (WGS) entry which is preliminary data.</text>
</comment>
<evidence type="ECO:0000259" key="5">
    <source>
        <dbReference type="PROSITE" id="PS50977"/>
    </source>
</evidence>
<dbReference type="Pfam" id="PF13305">
    <property type="entry name" value="TetR_C_33"/>
    <property type="match status" value="1"/>
</dbReference>
<dbReference type="SUPFAM" id="SSF48498">
    <property type="entry name" value="Tetracyclin repressor-like, C-terminal domain"/>
    <property type="match status" value="1"/>
</dbReference>
<evidence type="ECO:0000256" key="2">
    <source>
        <dbReference type="ARBA" id="ARBA00023125"/>
    </source>
</evidence>
<feature type="DNA-binding region" description="H-T-H motif" evidence="4">
    <location>
        <begin position="35"/>
        <end position="54"/>
    </location>
</feature>
<dbReference type="InterPro" id="IPR009057">
    <property type="entry name" value="Homeodomain-like_sf"/>
</dbReference>
<dbReference type="InterPro" id="IPR050109">
    <property type="entry name" value="HTH-type_TetR-like_transc_reg"/>
</dbReference>
<dbReference type="OrthoDB" id="3210322at2"/>
<organism evidence="6 7">
    <name type="scientific">Brevibacterium paucivorans</name>
    <dbReference type="NCBI Taxonomy" id="170994"/>
    <lineage>
        <taxon>Bacteria</taxon>
        <taxon>Bacillati</taxon>
        <taxon>Actinomycetota</taxon>
        <taxon>Actinomycetes</taxon>
        <taxon>Micrococcales</taxon>
        <taxon>Brevibacteriaceae</taxon>
        <taxon>Brevibacterium</taxon>
    </lineage>
</organism>
<keyword evidence="2 4" id="KW-0238">DNA-binding</keyword>
<dbReference type="PANTHER" id="PTHR30055">
    <property type="entry name" value="HTH-TYPE TRANSCRIPTIONAL REGULATOR RUTR"/>
    <property type="match status" value="1"/>
</dbReference>
<dbReference type="RefSeq" id="WP_102238646.1">
    <property type="nucleotide sequence ID" value="NZ_PNHK01000002.1"/>
</dbReference>
<dbReference type="InterPro" id="IPR036271">
    <property type="entry name" value="Tet_transcr_reg_TetR-rel_C_sf"/>
</dbReference>
<dbReference type="Gene3D" id="1.10.357.10">
    <property type="entry name" value="Tetracycline Repressor, domain 2"/>
    <property type="match status" value="1"/>
</dbReference>
<dbReference type="GO" id="GO:0003700">
    <property type="term" value="F:DNA-binding transcription factor activity"/>
    <property type="evidence" value="ECO:0007669"/>
    <property type="project" value="TreeGrafter"/>
</dbReference>
<reference evidence="6 7" key="1">
    <citation type="submission" date="2017-09" db="EMBL/GenBank/DDBJ databases">
        <title>Bacterial strain isolated from the female urinary microbiota.</title>
        <authorList>
            <person name="Thomas-White K."/>
            <person name="Kumar N."/>
            <person name="Forster S."/>
            <person name="Putonti C."/>
            <person name="Lawley T."/>
            <person name="Wolfe A.J."/>
        </authorList>
    </citation>
    <scope>NUCLEOTIDE SEQUENCE [LARGE SCALE GENOMIC DNA]</scope>
    <source>
        <strain evidence="6 7">UMB1301</strain>
    </source>
</reference>
<sequence length="225" mass="24462">MTTRKPHTESRAQMRKGIITHGTRLLEKHGHAGLSLREVARSMGVAPSALYRHVKNRDELLTVLLIESFNRVADHVEKATHTATTPHARLHALTHALLEWAQRHPQQWALIYGTPVPNYAAPAESTNEPGTRVLTLFVHTVAHLDLGTEPASPALTEELARGATDLGAELSPECATGAVLAWTSLIGLINAVQFGQLGPELTDLGSDLLDSWLRNLLGPQTGRTL</sequence>
<accession>A0A2N6VNC2</accession>
<gene>
    <name evidence="6" type="ORF">CJ199_06360</name>
</gene>
<evidence type="ECO:0000256" key="4">
    <source>
        <dbReference type="PROSITE-ProRule" id="PRU00335"/>
    </source>
</evidence>
<dbReference type="InterPro" id="IPR025996">
    <property type="entry name" value="MT1864/Rv1816-like_C"/>
</dbReference>
<keyword evidence="1" id="KW-0805">Transcription regulation</keyword>
<dbReference type="EMBL" id="PNHK01000002">
    <property type="protein sequence ID" value="PMD05625.1"/>
    <property type="molecule type" value="Genomic_DNA"/>
</dbReference>
<dbReference type="Proteomes" id="UP000235598">
    <property type="component" value="Unassembled WGS sequence"/>
</dbReference>
<name>A0A2N6VNC2_9MICO</name>
<dbReference type="InterPro" id="IPR001647">
    <property type="entry name" value="HTH_TetR"/>
</dbReference>
<evidence type="ECO:0000256" key="1">
    <source>
        <dbReference type="ARBA" id="ARBA00023015"/>
    </source>
</evidence>
<feature type="domain" description="HTH tetR-type" evidence="5">
    <location>
        <begin position="12"/>
        <end position="72"/>
    </location>
</feature>
<dbReference type="PROSITE" id="PS50977">
    <property type="entry name" value="HTH_TETR_2"/>
    <property type="match status" value="1"/>
</dbReference>
<evidence type="ECO:0000313" key="7">
    <source>
        <dbReference type="Proteomes" id="UP000235598"/>
    </source>
</evidence>
<keyword evidence="3" id="KW-0804">Transcription</keyword>
<dbReference type="PRINTS" id="PR00455">
    <property type="entry name" value="HTHTETR"/>
</dbReference>
<dbReference type="SUPFAM" id="SSF46689">
    <property type="entry name" value="Homeodomain-like"/>
    <property type="match status" value="1"/>
</dbReference>
<dbReference type="PANTHER" id="PTHR30055:SF243">
    <property type="entry name" value="HTH-TYPE TRANSCRIPTIONAL REGULATOR RV1816"/>
    <property type="match status" value="1"/>
</dbReference>
<proteinExistence type="predicted"/>
<evidence type="ECO:0000313" key="6">
    <source>
        <dbReference type="EMBL" id="PMD05625.1"/>
    </source>
</evidence>
<dbReference type="AlphaFoldDB" id="A0A2N6VNC2"/>
<dbReference type="GO" id="GO:0000976">
    <property type="term" value="F:transcription cis-regulatory region binding"/>
    <property type="evidence" value="ECO:0007669"/>
    <property type="project" value="TreeGrafter"/>
</dbReference>
<evidence type="ECO:0000256" key="3">
    <source>
        <dbReference type="ARBA" id="ARBA00023163"/>
    </source>
</evidence>
<dbReference type="Pfam" id="PF00440">
    <property type="entry name" value="TetR_N"/>
    <property type="match status" value="1"/>
</dbReference>